<sequence length="157" mass="17150">MPSNDAVTVSMSVPLPPMPTQQATPAPSRPITFHPDMPLAPPVEGLSGPEIDEPVEGVEVTFAPAQDNVEAAMHEIAEDLDLTVSTKVSDDDGPADKQILIRATEHDRERWKRAAEVASVSLSALIRETMNAKVAEILDCSHPMEFRQSYPWAEHCK</sequence>
<accession>A0A381XLG5</accession>
<gene>
    <name evidence="2" type="ORF">METZ01_LOCUS118469</name>
</gene>
<organism evidence="2">
    <name type="scientific">marine metagenome</name>
    <dbReference type="NCBI Taxonomy" id="408172"/>
    <lineage>
        <taxon>unclassified sequences</taxon>
        <taxon>metagenomes</taxon>
        <taxon>ecological metagenomes</taxon>
    </lineage>
</organism>
<feature type="non-terminal residue" evidence="2">
    <location>
        <position position="157"/>
    </location>
</feature>
<name>A0A381XLG5_9ZZZZ</name>
<evidence type="ECO:0000256" key="1">
    <source>
        <dbReference type="SAM" id="MobiDB-lite"/>
    </source>
</evidence>
<proteinExistence type="predicted"/>
<reference evidence="2" key="1">
    <citation type="submission" date="2018-05" db="EMBL/GenBank/DDBJ databases">
        <authorList>
            <person name="Lanie J.A."/>
            <person name="Ng W.-L."/>
            <person name="Kazmierczak K.M."/>
            <person name="Andrzejewski T.M."/>
            <person name="Davidsen T.M."/>
            <person name="Wayne K.J."/>
            <person name="Tettelin H."/>
            <person name="Glass J.I."/>
            <person name="Rusch D."/>
            <person name="Podicherti R."/>
            <person name="Tsui H.-C.T."/>
            <person name="Winkler M.E."/>
        </authorList>
    </citation>
    <scope>NUCLEOTIDE SEQUENCE</scope>
</reference>
<dbReference type="AlphaFoldDB" id="A0A381XLG5"/>
<protein>
    <submittedName>
        <fullName evidence="2">Uncharacterized protein</fullName>
    </submittedName>
</protein>
<evidence type="ECO:0000313" key="2">
    <source>
        <dbReference type="EMBL" id="SVA65615.1"/>
    </source>
</evidence>
<dbReference type="EMBL" id="UINC01015609">
    <property type="protein sequence ID" value="SVA65615.1"/>
    <property type="molecule type" value="Genomic_DNA"/>
</dbReference>
<feature type="region of interest" description="Disordered" evidence="1">
    <location>
        <begin position="1"/>
        <end position="51"/>
    </location>
</feature>
<feature type="compositionally biased region" description="Polar residues" evidence="1">
    <location>
        <begin position="1"/>
        <end position="11"/>
    </location>
</feature>